<dbReference type="eggNOG" id="COG1403">
    <property type="taxonomic scope" value="Bacteria"/>
</dbReference>
<comment type="caution">
    <text evidence="1">The sequence shown here is derived from an EMBL/GenBank/DDBJ whole genome shotgun (WGS) entry which is preliminary data.</text>
</comment>
<dbReference type="Proteomes" id="UP000003081">
    <property type="component" value="Unassembled WGS sequence"/>
</dbReference>
<evidence type="ECO:0000313" key="1">
    <source>
        <dbReference type="EMBL" id="EEP54768.1"/>
    </source>
</evidence>
<proteinExistence type="predicted"/>
<organism evidence="1 2">
    <name type="scientific">Clostridium butyricum E4 str. BoNT E BL5262</name>
    <dbReference type="NCBI Taxonomy" id="632245"/>
    <lineage>
        <taxon>Bacteria</taxon>
        <taxon>Bacillati</taxon>
        <taxon>Bacillota</taxon>
        <taxon>Clostridia</taxon>
        <taxon>Eubacteriales</taxon>
        <taxon>Clostridiaceae</taxon>
        <taxon>Clostridium</taxon>
    </lineage>
</organism>
<protein>
    <submittedName>
        <fullName evidence="1">Gp50 protein</fullName>
    </submittedName>
</protein>
<dbReference type="AlphaFoldDB" id="C4IGS7"/>
<accession>C4IGS7</accession>
<keyword evidence="2" id="KW-1185">Reference proteome</keyword>
<reference evidence="1 2" key="1">
    <citation type="submission" date="2009-08" db="EMBL/GenBank/DDBJ databases">
        <authorList>
            <person name="Shrivastava S."/>
            <person name="Brinkac L.B."/>
            <person name="Brown J.L."/>
            <person name="Bruce D.B."/>
            <person name="Detter C."/>
            <person name="Green L.D."/>
            <person name="Munk C.A."/>
            <person name="Rogers Y.C."/>
            <person name="Tapia R."/>
            <person name="Sims D.R."/>
            <person name="Smith L.A."/>
            <person name="Smith T.J."/>
            <person name="Sutton G."/>
            <person name="Brettin T."/>
        </authorList>
    </citation>
    <scope>NUCLEOTIDE SEQUENCE [LARGE SCALE GENOMIC DNA]</scope>
    <source>
        <strain evidence="2">E4 str. BoNT E BL5262</strain>
    </source>
</reference>
<dbReference type="HOGENOM" id="CLU_108879_1_0_9"/>
<name>C4IGS7_CLOBU</name>
<sequence length="156" mass="19099">MAIYKLCSWHGCTKILKQGDKYCNYHMKRYRKQEHERYREYDLRRKKEENKVAAKHFYDSKEFQRVKGPVIADCFGMDILEFYRTGRIVVADRVHHIITLEEDWNSRFDVNNLICLTEKNHRIVHVEYDKGKKERETMQKILFNLLNKFSEEYLKK</sequence>
<dbReference type="EMBL" id="ACOM01000005">
    <property type="protein sequence ID" value="EEP54768.1"/>
    <property type="molecule type" value="Genomic_DNA"/>
</dbReference>
<gene>
    <name evidence="1" type="ORF">CLP_2621</name>
</gene>
<evidence type="ECO:0000313" key="2">
    <source>
        <dbReference type="Proteomes" id="UP000003081"/>
    </source>
</evidence>
<dbReference type="RefSeq" id="WP_003409935.1">
    <property type="nucleotide sequence ID" value="NZ_ACOM01000005.1"/>
</dbReference>